<evidence type="ECO:0000256" key="1">
    <source>
        <dbReference type="SAM" id="MobiDB-lite"/>
    </source>
</evidence>
<comment type="caution">
    <text evidence="2">The sequence shown here is derived from an EMBL/GenBank/DDBJ whole genome shotgun (WGS) entry which is preliminary data.</text>
</comment>
<dbReference type="InterPro" id="IPR004714">
    <property type="entry name" value="Cyt_oxidase_maturation_cbb3"/>
</dbReference>
<feature type="compositionally biased region" description="Basic and acidic residues" evidence="1">
    <location>
        <begin position="57"/>
        <end position="68"/>
    </location>
</feature>
<evidence type="ECO:0000313" key="3">
    <source>
        <dbReference type="Proteomes" id="UP000016566"/>
    </source>
</evidence>
<dbReference type="Proteomes" id="UP000016566">
    <property type="component" value="Unassembled WGS sequence"/>
</dbReference>
<dbReference type="PANTHER" id="PTHR41532:SF1">
    <property type="entry name" value="FIXS PROTEIN"/>
    <property type="match status" value="1"/>
</dbReference>
<dbReference type="AlphaFoldDB" id="U2Z7G3"/>
<dbReference type="EMBL" id="BATB01000055">
    <property type="protein sequence ID" value="GAD56997.1"/>
    <property type="molecule type" value="Genomic_DNA"/>
</dbReference>
<dbReference type="NCBIfam" id="TIGR00847">
    <property type="entry name" value="ccoS"/>
    <property type="match status" value="1"/>
</dbReference>
<gene>
    <name evidence="2" type="ORF">MBELCI_3049</name>
</gene>
<sequence>MSVLAFLIPVTLVMGALGLAAFFWSLRSGQYEDLTGDAERILFDADDTPLTPPRTSSRRDTTSKETTK</sequence>
<accession>U2Z7G3</accession>
<dbReference type="PANTHER" id="PTHR41532">
    <property type="entry name" value="FIXS PROTEIN"/>
    <property type="match status" value="1"/>
</dbReference>
<feature type="region of interest" description="Disordered" evidence="1">
    <location>
        <begin position="45"/>
        <end position="68"/>
    </location>
</feature>
<protein>
    <submittedName>
        <fullName evidence="2">Type cbb3 cytochrome oxidase biogenesis protein CcoS</fullName>
    </submittedName>
</protein>
<organism evidence="2 3">
    <name type="scientific">Limimaricola cinnabarinus LL-001</name>
    <dbReference type="NCBI Taxonomy" id="1337093"/>
    <lineage>
        <taxon>Bacteria</taxon>
        <taxon>Pseudomonadati</taxon>
        <taxon>Pseudomonadota</taxon>
        <taxon>Alphaproteobacteria</taxon>
        <taxon>Rhodobacterales</taxon>
        <taxon>Paracoccaceae</taxon>
        <taxon>Limimaricola</taxon>
    </lineage>
</organism>
<dbReference type="STRING" id="1337093.MBELCI_3049"/>
<name>U2Z7G3_9RHOB</name>
<dbReference type="Pfam" id="PF03597">
    <property type="entry name" value="FixS"/>
    <property type="match status" value="1"/>
</dbReference>
<dbReference type="eggNOG" id="COG3197">
    <property type="taxonomic scope" value="Bacteria"/>
</dbReference>
<reference evidence="2" key="1">
    <citation type="journal article" date="2013" name="Genome Announc.">
        <title>Draft Genome Sequence of Loktanella cinnabarina LL-001T, Isolated from Deep-Sea Floor Sediment.</title>
        <authorList>
            <person name="Nishi S."/>
            <person name="Tsubouchi T."/>
            <person name="Takaki Y."/>
            <person name="Koyanagi R."/>
            <person name="Satoh N."/>
            <person name="Maruyama T."/>
            <person name="Hatada Y."/>
        </authorList>
    </citation>
    <scope>NUCLEOTIDE SEQUENCE [LARGE SCALE GENOMIC DNA]</scope>
    <source>
        <strain evidence="2">LL-001</strain>
    </source>
</reference>
<dbReference type="OrthoDB" id="9802763at2"/>
<evidence type="ECO:0000313" key="2">
    <source>
        <dbReference type="EMBL" id="GAD56997.1"/>
    </source>
</evidence>
<proteinExistence type="predicted"/>
<keyword evidence="3" id="KW-1185">Reference proteome</keyword>